<reference evidence="4 5" key="1">
    <citation type="submission" date="2024-06" db="EMBL/GenBank/DDBJ databases">
        <title>The Natural Products Discovery Center: Release of the First 8490 Sequenced Strains for Exploring Actinobacteria Biosynthetic Diversity.</title>
        <authorList>
            <person name="Kalkreuter E."/>
            <person name="Kautsar S.A."/>
            <person name="Yang D."/>
            <person name="Bader C.D."/>
            <person name="Teijaro C.N."/>
            <person name="Fluegel L."/>
            <person name="Davis C.M."/>
            <person name="Simpson J.R."/>
            <person name="Lauterbach L."/>
            <person name="Steele A.D."/>
            <person name="Gui C."/>
            <person name="Meng S."/>
            <person name="Li G."/>
            <person name="Viehrig K."/>
            <person name="Ye F."/>
            <person name="Su P."/>
            <person name="Kiefer A.F."/>
            <person name="Nichols A."/>
            <person name="Cepeda A.J."/>
            <person name="Yan W."/>
            <person name="Fan B."/>
            <person name="Jiang Y."/>
            <person name="Adhikari A."/>
            <person name="Zheng C.-J."/>
            <person name="Schuster L."/>
            <person name="Cowan T.M."/>
            <person name="Smanski M.J."/>
            <person name="Chevrette M.G."/>
            <person name="De Carvalho L.P.S."/>
            <person name="Shen B."/>
        </authorList>
    </citation>
    <scope>NUCLEOTIDE SEQUENCE [LARGE SCALE GENOMIC DNA]</scope>
    <source>
        <strain evidence="4 5">NPDC000634</strain>
    </source>
</reference>
<accession>A0ABV1W2Z5</accession>
<dbReference type="InterPro" id="IPR036415">
    <property type="entry name" value="Lamin_tail_dom_sf"/>
</dbReference>
<gene>
    <name evidence="4" type="ORF">ABT317_16525</name>
</gene>
<proteinExistence type="predicted"/>
<feature type="signal peptide" evidence="2">
    <location>
        <begin position="1"/>
        <end position="32"/>
    </location>
</feature>
<feature type="chain" id="PRO_5045571020" evidence="2">
    <location>
        <begin position="33"/>
        <end position="180"/>
    </location>
</feature>
<evidence type="ECO:0000313" key="4">
    <source>
        <dbReference type="EMBL" id="MER6978565.1"/>
    </source>
</evidence>
<organism evidence="4 5">
    <name type="scientific">Streptomyces carpinensis</name>
    <dbReference type="NCBI Taxonomy" id="66369"/>
    <lineage>
        <taxon>Bacteria</taxon>
        <taxon>Bacillati</taxon>
        <taxon>Actinomycetota</taxon>
        <taxon>Actinomycetes</taxon>
        <taxon>Kitasatosporales</taxon>
        <taxon>Streptomycetaceae</taxon>
        <taxon>Streptomyces</taxon>
    </lineage>
</organism>
<name>A0ABV1W2Z5_9ACTN</name>
<evidence type="ECO:0000313" key="5">
    <source>
        <dbReference type="Proteomes" id="UP001458415"/>
    </source>
</evidence>
<evidence type="ECO:0000256" key="2">
    <source>
        <dbReference type="SAM" id="SignalP"/>
    </source>
</evidence>
<dbReference type="PROSITE" id="PS51841">
    <property type="entry name" value="LTD"/>
    <property type="match status" value="1"/>
</dbReference>
<dbReference type="Gene3D" id="2.60.40.1260">
    <property type="entry name" value="Lamin Tail domain"/>
    <property type="match status" value="1"/>
</dbReference>
<dbReference type="Proteomes" id="UP001458415">
    <property type="component" value="Unassembled WGS sequence"/>
</dbReference>
<dbReference type="SUPFAM" id="SSF74853">
    <property type="entry name" value="Lamin A/C globular tail domain"/>
    <property type="match status" value="1"/>
</dbReference>
<sequence length="180" mass="20995">MSVSVSVTARRLTAAVATAGALVGMATLPASAADHTSRFHRDDVVISSVHLDRQARDYRSNRALNNEWVEITNNTRHDVNLSGWTLSDEHGHTYRFRHYRLDRRATVRVHTGYGRDTRWDLYQDRRNPVWDRNADTATLRNDHERLVDAVSWRDRRHGDRDDHRGMPHHGDRHDHRGDRH</sequence>
<dbReference type="InterPro" id="IPR001322">
    <property type="entry name" value="Lamin_tail_dom"/>
</dbReference>
<evidence type="ECO:0000259" key="3">
    <source>
        <dbReference type="PROSITE" id="PS51841"/>
    </source>
</evidence>
<dbReference type="RefSeq" id="WP_086728396.1">
    <property type="nucleotide sequence ID" value="NZ_MUBM01000235.1"/>
</dbReference>
<comment type="caution">
    <text evidence="4">The sequence shown here is derived from an EMBL/GenBank/DDBJ whole genome shotgun (WGS) entry which is preliminary data.</text>
</comment>
<feature type="region of interest" description="Disordered" evidence="1">
    <location>
        <begin position="156"/>
        <end position="180"/>
    </location>
</feature>
<keyword evidence="2" id="KW-0732">Signal</keyword>
<dbReference type="Pfam" id="PF00932">
    <property type="entry name" value="LTD"/>
    <property type="match status" value="1"/>
</dbReference>
<keyword evidence="5" id="KW-1185">Reference proteome</keyword>
<protein>
    <submittedName>
        <fullName evidence="4">Lamin tail domain-containing protein</fullName>
    </submittedName>
</protein>
<evidence type="ECO:0000256" key="1">
    <source>
        <dbReference type="SAM" id="MobiDB-lite"/>
    </source>
</evidence>
<dbReference type="EMBL" id="JBEPCU010000250">
    <property type="protein sequence ID" value="MER6978565.1"/>
    <property type="molecule type" value="Genomic_DNA"/>
</dbReference>
<feature type="domain" description="LTD" evidence="3">
    <location>
        <begin position="35"/>
        <end position="154"/>
    </location>
</feature>